<dbReference type="EMBL" id="MDYO01000015">
    <property type="protein sequence ID" value="OQD96658.1"/>
    <property type="molecule type" value="Genomic_DNA"/>
</dbReference>
<dbReference type="STRING" id="60172.A0A1V6R570"/>
<accession>A0A1V6R570</accession>
<evidence type="ECO:0000313" key="3">
    <source>
        <dbReference type="Proteomes" id="UP000191612"/>
    </source>
</evidence>
<protein>
    <recommendedName>
        <fullName evidence="1">FAD/NAD(P)-binding domain-containing protein</fullName>
    </recommendedName>
</protein>
<dbReference type="Gene3D" id="3.50.50.60">
    <property type="entry name" value="FAD/NAD(P)-binding domain"/>
    <property type="match status" value="2"/>
</dbReference>
<dbReference type="GO" id="GO:0005737">
    <property type="term" value="C:cytoplasm"/>
    <property type="evidence" value="ECO:0007669"/>
    <property type="project" value="TreeGrafter"/>
</dbReference>
<evidence type="ECO:0000259" key="1">
    <source>
        <dbReference type="Pfam" id="PF07992"/>
    </source>
</evidence>
<feature type="domain" description="FAD/NAD(P)-binding" evidence="1">
    <location>
        <begin position="14"/>
        <end position="114"/>
    </location>
</feature>
<keyword evidence="3" id="KW-1185">Reference proteome</keyword>
<proteinExistence type="predicted"/>
<dbReference type="AlphaFoldDB" id="A0A1V6R570"/>
<dbReference type="InterPro" id="IPR023753">
    <property type="entry name" value="FAD/NAD-binding_dom"/>
</dbReference>
<dbReference type="GO" id="GO:0004174">
    <property type="term" value="F:electron-transferring-flavoprotein dehydrogenase activity"/>
    <property type="evidence" value="ECO:0007669"/>
    <property type="project" value="TreeGrafter"/>
</dbReference>
<dbReference type="GO" id="GO:0050660">
    <property type="term" value="F:flavin adenine dinucleotide binding"/>
    <property type="evidence" value="ECO:0007669"/>
    <property type="project" value="TreeGrafter"/>
</dbReference>
<reference evidence="3" key="1">
    <citation type="journal article" date="2017" name="Nat. Microbiol.">
        <title>Global analysis of biosynthetic gene clusters reveals vast potential of secondary metabolite production in Penicillium species.</title>
        <authorList>
            <person name="Nielsen J.C."/>
            <person name="Grijseels S."/>
            <person name="Prigent S."/>
            <person name="Ji B."/>
            <person name="Dainat J."/>
            <person name="Nielsen K.F."/>
            <person name="Frisvad J.C."/>
            <person name="Workman M."/>
            <person name="Nielsen J."/>
        </authorList>
    </citation>
    <scope>NUCLEOTIDE SEQUENCE [LARGE SCALE GENOMIC DNA]</scope>
    <source>
        <strain evidence="3">IBT 29525</strain>
    </source>
</reference>
<dbReference type="SUPFAM" id="SSF51905">
    <property type="entry name" value="FAD/NAD(P)-binding domain"/>
    <property type="match status" value="1"/>
</dbReference>
<dbReference type="InterPro" id="IPR036188">
    <property type="entry name" value="FAD/NAD-bd_sf"/>
</dbReference>
<dbReference type="Pfam" id="PF07992">
    <property type="entry name" value="Pyr_redox_2"/>
    <property type="match status" value="1"/>
</dbReference>
<evidence type="ECO:0000313" key="2">
    <source>
        <dbReference type="EMBL" id="OQD96658.1"/>
    </source>
</evidence>
<name>A0A1V6R570_9EURO</name>
<gene>
    <name evidence="2" type="ORF">PENSOL_c015G03974</name>
</gene>
<dbReference type="PANTHER" id="PTHR43735:SF24">
    <property type="entry name" value="NUCLEOTIDE-DISULPHIDE OXIDOREDUCTASE AMID-LIKE, PUTATIVE (AFU_ORTHOLOGUE AFUA_1G17180)-RELATED"/>
    <property type="match status" value="1"/>
</dbReference>
<organism evidence="2 3">
    <name type="scientific">Penicillium solitum</name>
    <dbReference type="NCBI Taxonomy" id="60172"/>
    <lineage>
        <taxon>Eukaryota</taxon>
        <taxon>Fungi</taxon>
        <taxon>Dikarya</taxon>
        <taxon>Ascomycota</taxon>
        <taxon>Pezizomycotina</taxon>
        <taxon>Eurotiomycetes</taxon>
        <taxon>Eurotiomycetidae</taxon>
        <taxon>Eurotiales</taxon>
        <taxon>Aspergillaceae</taxon>
        <taxon>Penicillium</taxon>
    </lineage>
</organism>
<dbReference type="Proteomes" id="UP000191612">
    <property type="component" value="Unassembled WGS sequence"/>
</dbReference>
<sequence>MASKEKGLVVIGGDEFKSRALELLKEEGVEVILCERPTITALPDQTSRIETNHAKQMNAGHVFWATSQKAPSTGFLPKSLLREDGSIMVDAQQRVIGHHLSFGHIYAAGDVTERHSIRIGGGAMVEGSVAAVNIYSSLMATRDIGFPLVLERCPQVYRLPRMALSIGKNIVCYQGENAPVETGQKLGELCFGQDLGWQKMLNTLGLEDYEEQL</sequence>
<comment type="caution">
    <text evidence="2">The sequence shown here is derived from an EMBL/GenBank/DDBJ whole genome shotgun (WGS) entry which is preliminary data.</text>
</comment>
<dbReference type="PANTHER" id="PTHR43735">
    <property type="entry name" value="APOPTOSIS-INDUCING FACTOR 1"/>
    <property type="match status" value="1"/>
</dbReference>